<keyword evidence="7 9" id="KW-0408">Iron</keyword>
<evidence type="ECO:0000256" key="6">
    <source>
        <dbReference type="ARBA" id="ARBA00022723"/>
    </source>
</evidence>
<dbReference type="AlphaFoldDB" id="A0A1A9RG20"/>
<dbReference type="GO" id="GO:0005506">
    <property type="term" value="F:iron ion binding"/>
    <property type="evidence" value="ECO:0007669"/>
    <property type="project" value="UniProtKB-UniRule"/>
</dbReference>
<dbReference type="EC" id="2.1.1.190" evidence="9"/>
<dbReference type="InterPro" id="IPR012340">
    <property type="entry name" value="NA-bd_OB-fold"/>
</dbReference>
<dbReference type="InterPro" id="IPR001566">
    <property type="entry name" value="23S_rRNA_MeTrfase_RlmD"/>
</dbReference>
<comment type="catalytic activity">
    <reaction evidence="9">
        <text>uridine(1939) in 23S rRNA + S-adenosyl-L-methionine = 5-methyluridine(1939) in 23S rRNA + S-adenosyl-L-homocysteine + H(+)</text>
        <dbReference type="Rhea" id="RHEA:42908"/>
        <dbReference type="Rhea" id="RHEA-COMP:10278"/>
        <dbReference type="Rhea" id="RHEA-COMP:10279"/>
        <dbReference type="ChEBI" id="CHEBI:15378"/>
        <dbReference type="ChEBI" id="CHEBI:57856"/>
        <dbReference type="ChEBI" id="CHEBI:59789"/>
        <dbReference type="ChEBI" id="CHEBI:65315"/>
        <dbReference type="ChEBI" id="CHEBI:74447"/>
        <dbReference type="EC" id="2.1.1.190"/>
    </reaction>
</comment>
<feature type="binding site" evidence="9">
    <location>
        <position position="152"/>
    </location>
    <ligand>
        <name>[4Fe-4S] cluster</name>
        <dbReference type="ChEBI" id="CHEBI:49883"/>
    </ligand>
</feature>
<evidence type="ECO:0000256" key="11">
    <source>
        <dbReference type="PROSITE-ProRule" id="PRU10015"/>
    </source>
</evidence>
<dbReference type="Gene3D" id="2.40.50.1070">
    <property type="match status" value="1"/>
</dbReference>
<dbReference type="SUPFAM" id="SSF53335">
    <property type="entry name" value="S-adenosyl-L-methionine-dependent methyltransferases"/>
    <property type="match status" value="1"/>
</dbReference>
<feature type="binding site" evidence="9">
    <location>
        <position position="66"/>
    </location>
    <ligand>
        <name>[4Fe-4S] cluster</name>
        <dbReference type="ChEBI" id="CHEBI:49883"/>
    </ligand>
</feature>
<keyword evidence="2 9" id="KW-0698">rRNA processing</keyword>
<evidence type="ECO:0000256" key="9">
    <source>
        <dbReference type="HAMAP-Rule" id="MF_01010"/>
    </source>
</evidence>
<dbReference type="PROSITE" id="PS51687">
    <property type="entry name" value="SAM_MT_RNA_M5U"/>
    <property type="match status" value="1"/>
</dbReference>
<evidence type="ECO:0000256" key="4">
    <source>
        <dbReference type="ARBA" id="ARBA00022679"/>
    </source>
</evidence>
<dbReference type="Gene3D" id="3.40.50.150">
    <property type="entry name" value="Vaccinia Virus protein VP39"/>
    <property type="match status" value="1"/>
</dbReference>
<evidence type="ECO:0000256" key="2">
    <source>
        <dbReference type="ARBA" id="ARBA00022552"/>
    </source>
</evidence>
<dbReference type="PROSITE" id="PS01230">
    <property type="entry name" value="TRMA_1"/>
    <property type="match status" value="1"/>
</dbReference>
<keyword evidence="6 9" id="KW-0479">Metal-binding</keyword>
<gene>
    <name evidence="9" type="primary">rlmD</name>
    <name evidence="13" type="ORF">A7P85_05195</name>
</gene>
<dbReference type="Proteomes" id="UP000078003">
    <property type="component" value="Unassembled WGS sequence"/>
</dbReference>
<keyword evidence="5 9" id="KW-0949">S-adenosyl-L-methionine</keyword>
<feature type="active site" description="Nucleophile" evidence="9 10">
    <location>
        <position position="387"/>
    </location>
</feature>
<dbReference type="InterPro" id="IPR030391">
    <property type="entry name" value="MeTrfase_TrmA_CS"/>
</dbReference>
<name>A0A1A9RG20_EIKCO</name>
<dbReference type="InterPro" id="IPR029063">
    <property type="entry name" value="SAM-dependent_MTases_sf"/>
</dbReference>
<dbReference type="PANTHER" id="PTHR11061">
    <property type="entry name" value="RNA M5U METHYLTRANSFERASE"/>
    <property type="match status" value="1"/>
</dbReference>
<feature type="binding site" evidence="9">
    <location>
        <position position="72"/>
    </location>
    <ligand>
        <name>[4Fe-4S] cluster</name>
        <dbReference type="ChEBI" id="CHEBI:49883"/>
    </ligand>
</feature>
<dbReference type="InterPro" id="IPR010280">
    <property type="entry name" value="U5_MeTrfase_fam"/>
</dbReference>
<feature type="binding site" evidence="9 10">
    <location>
        <position position="311"/>
    </location>
    <ligand>
        <name>S-adenosyl-L-methionine</name>
        <dbReference type="ChEBI" id="CHEBI:59789"/>
    </ligand>
</feature>
<feature type="binding site" evidence="9">
    <location>
        <position position="295"/>
    </location>
    <ligand>
        <name>S-adenosyl-L-methionine</name>
        <dbReference type="ChEBI" id="CHEBI:59789"/>
    </ligand>
</feature>
<evidence type="ECO:0000256" key="10">
    <source>
        <dbReference type="PROSITE-ProRule" id="PRU01024"/>
    </source>
</evidence>
<evidence type="ECO:0000256" key="7">
    <source>
        <dbReference type="ARBA" id="ARBA00023004"/>
    </source>
</evidence>
<dbReference type="RefSeq" id="WP_064104354.1">
    <property type="nucleotide sequence ID" value="NZ_LXSF01000004.1"/>
</dbReference>
<feature type="binding site" evidence="9">
    <location>
        <position position="339"/>
    </location>
    <ligand>
        <name>S-adenosyl-L-methionine</name>
        <dbReference type="ChEBI" id="CHEBI:59789"/>
    </ligand>
</feature>
<dbReference type="EMBL" id="LXSF01000004">
    <property type="protein sequence ID" value="OAM16842.1"/>
    <property type="molecule type" value="Genomic_DNA"/>
</dbReference>
<evidence type="ECO:0000256" key="3">
    <source>
        <dbReference type="ARBA" id="ARBA00022603"/>
    </source>
</evidence>
<evidence type="ECO:0000259" key="12">
    <source>
        <dbReference type="PROSITE" id="PS50926"/>
    </source>
</evidence>
<dbReference type="FunFam" id="2.40.50.140:FF:000097">
    <property type="entry name" value="23S rRNA (uracil(1939)-C(5))-methyltransferase RlmD"/>
    <property type="match status" value="1"/>
</dbReference>
<keyword evidence="1 9" id="KW-0004">4Fe-4S</keyword>
<evidence type="ECO:0000256" key="8">
    <source>
        <dbReference type="ARBA" id="ARBA00023014"/>
    </source>
</evidence>
<dbReference type="GO" id="GO:0003723">
    <property type="term" value="F:RNA binding"/>
    <property type="evidence" value="ECO:0007669"/>
    <property type="project" value="InterPro"/>
</dbReference>
<keyword evidence="8 9" id="KW-0411">Iron-sulfur</keyword>
<dbReference type="GO" id="GO:0070041">
    <property type="term" value="F:rRNA (uridine-C5-)-methyltransferase activity"/>
    <property type="evidence" value="ECO:0007669"/>
    <property type="project" value="UniProtKB-UniRule"/>
</dbReference>
<keyword evidence="4 9" id="KW-0808">Transferase</keyword>
<comment type="caution">
    <text evidence="13">The sequence shown here is derived from an EMBL/GenBank/DDBJ whole genome shotgun (WGS) entry which is preliminary data.</text>
</comment>
<feature type="binding site" evidence="9 10">
    <location>
        <position position="261"/>
    </location>
    <ligand>
        <name>S-adenosyl-L-methionine</name>
        <dbReference type="ChEBI" id="CHEBI:59789"/>
    </ligand>
</feature>
<keyword evidence="3 9" id="KW-0489">Methyltransferase</keyword>
<dbReference type="PANTHER" id="PTHR11061:SF49">
    <property type="entry name" value="23S RRNA (URACIL(1939)-C(5))-METHYLTRANSFERASE RLMD"/>
    <property type="match status" value="1"/>
</dbReference>
<feature type="domain" description="TRAM" evidence="12">
    <location>
        <begin position="1"/>
        <end position="53"/>
    </location>
</feature>
<feature type="active site" evidence="11">
    <location>
        <position position="387"/>
    </location>
</feature>
<dbReference type="Pfam" id="PF01938">
    <property type="entry name" value="TRAM"/>
    <property type="match status" value="1"/>
</dbReference>
<dbReference type="Gene3D" id="2.40.50.140">
    <property type="entry name" value="Nucleic acid-binding proteins"/>
    <property type="match status" value="1"/>
</dbReference>
<evidence type="ECO:0000256" key="1">
    <source>
        <dbReference type="ARBA" id="ARBA00022485"/>
    </source>
</evidence>
<evidence type="ECO:0000313" key="13">
    <source>
        <dbReference type="EMBL" id="OAM16842.1"/>
    </source>
</evidence>
<evidence type="ECO:0000256" key="5">
    <source>
        <dbReference type="ARBA" id="ARBA00022691"/>
    </source>
</evidence>
<proteinExistence type="inferred from homology"/>
<dbReference type="GO" id="GO:0070475">
    <property type="term" value="P:rRNA base methylation"/>
    <property type="evidence" value="ECO:0007669"/>
    <property type="project" value="TreeGrafter"/>
</dbReference>
<accession>A0A1A9RG20</accession>
<comment type="function">
    <text evidence="9">Catalyzes the formation of 5-methyl-uridine at position 1939 (m5U1939) in 23S rRNA.</text>
</comment>
<dbReference type="Pfam" id="PF05958">
    <property type="entry name" value="tRNA_U5-meth_tr"/>
    <property type="match status" value="1"/>
</dbReference>
<dbReference type="PROSITE" id="PS50926">
    <property type="entry name" value="TRAM"/>
    <property type="match status" value="1"/>
</dbReference>
<dbReference type="NCBIfam" id="NF009639">
    <property type="entry name" value="PRK13168.1"/>
    <property type="match status" value="1"/>
</dbReference>
<dbReference type="HAMAP" id="MF_01010">
    <property type="entry name" value="23SrRNA_methyltr_RlmD"/>
    <property type="match status" value="1"/>
</dbReference>
<dbReference type="GO" id="GO:0051539">
    <property type="term" value="F:4 iron, 4 sulfur cluster binding"/>
    <property type="evidence" value="ECO:0007669"/>
    <property type="project" value="UniProtKB-KW"/>
</dbReference>
<evidence type="ECO:0000313" key="14">
    <source>
        <dbReference type="Proteomes" id="UP000078003"/>
    </source>
</evidence>
<organism evidence="13 14">
    <name type="scientific">Eikenella corrodens</name>
    <dbReference type="NCBI Taxonomy" id="539"/>
    <lineage>
        <taxon>Bacteria</taxon>
        <taxon>Pseudomonadati</taxon>
        <taxon>Pseudomonadota</taxon>
        <taxon>Betaproteobacteria</taxon>
        <taxon>Neisseriales</taxon>
        <taxon>Neisseriaceae</taxon>
        <taxon>Eikenella</taxon>
    </lineage>
</organism>
<dbReference type="InterPro" id="IPR030390">
    <property type="entry name" value="MeTrfase_TrmA_AS"/>
</dbReference>
<dbReference type="CDD" id="cd02440">
    <property type="entry name" value="AdoMet_MTases"/>
    <property type="match status" value="1"/>
</dbReference>
<protein>
    <recommendedName>
        <fullName evidence="9">23S rRNA (uracil(1939)-C(5))-methyltransferase RlmD</fullName>
        <ecNumber evidence="9">2.1.1.190</ecNumber>
    </recommendedName>
    <alternativeName>
        <fullName evidence="9">23S rRNA(m5U1939)-methyltransferase</fullName>
    </alternativeName>
</protein>
<comment type="similarity">
    <text evidence="9">Belongs to the class I-like SAM-binding methyltransferase superfamily. RNA M5U methyltransferase family. RlmD subfamily.</text>
</comment>
<feature type="binding site" evidence="9 10">
    <location>
        <position position="290"/>
    </location>
    <ligand>
        <name>S-adenosyl-L-methionine</name>
        <dbReference type="ChEBI" id="CHEBI:59789"/>
    </ligand>
</feature>
<dbReference type="SUPFAM" id="SSF50249">
    <property type="entry name" value="Nucleic acid-binding proteins"/>
    <property type="match status" value="1"/>
</dbReference>
<feature type="binding site" evidence="9 10">
    <location>
        <position position="360"/>
    </location>
    <ligand>
        <name>S-adenosyl-L-methionine</name>
        <dbReference type="ChEBI" id="CHEBI:59789"/>
    </ligand>
</feature>
<dbReference type="InterPro" id="IPR002792">
    <property type="entry name" value="TRAM_dom"/>
</dbReference>
<reference evidence="14" key="1">
    <citation type="submission" date="2016-05" db="EMBL/GenBank/DDBJ databases">
        <title>Draft genome of Corynebacterium afermentans subsp. afermentans LCDC 88199T.</title>
        <authorList>
            <person name="Bernier A.-M."/>
            <person name="Bernard K."/>
        </authorList>
    </citation>
    <scope>NUCLEOTIDE SEQUENCE [LARGE SCALE GENOMIC DNA]</scope>
    <source>
        <strain evidence="14">NML01-0328</strain>
    </source>
</reference>
<dbReference type="PROSITE" id="PS01231">
    <property type="entry name" value="TRMA_2"/>
    <property type="match status" value="1"/>
</dbReference>
<sequence length="430" mass="47752">MNTATIHSIDHEGRGVARIHGKTTFITGALPQETVTYQITRSKKHHDEAQATRILTPSPYRTAPACPHYNQCGGCTLQHVHSNVQVAYKQRILEDQLQRLGKVRPQYLLPPIYGQAWGYRHRARLSAHHSQGRTILGFQSRSSHRIVDIQQCPILTPQLASQLGNTRALLQQLNRLHTPVRTIELHHSPAANSLTLHIEHLPKAARAHLIQHAQSLPANWHIWLQTPHQPAQPLLPDSPQLSYSLPEYALTLPYRPGDFTQVNPATNALLVARAIQLLQPQPGERIADLFCGLGNFSLPIAAAGAQVIGIEGSPELTERASQNARLNHLAERARFHSADLFQTTEHTVAGWGYFDKILLDPPRSGAYALVQALHAPYLPHRIVYVSCNPATFARDAAVLVNKGYRFRNAGIVNMFPQTAHVETVGCFDLG</sequence>
<feature type="binding site" evidence="9">
    <location>
        <position position="75"/>
    </location>
    <ligand>
        <name>[4Fe-4S] cluster</name>
        <dbReference type="ChEBI" id="CHEBI:49883"/>
    </ligand>
</feature>